<keyword evidence="4" id="KW-0812">Transmembrane</keyword>
<dbReference type="RefSeq" id="WP_243365188.1">
    <property type="nucleotide sequence ID" value="NZ_CP094348.1"/>
</dbReference>
<name>A0ABY3ZSD4_9STAP</name>
<evidence type="ECO:0000313" key="6">
    <source>
        <dbReference type="EMBL" id="UOB19806.1"/>
    </source>
</evidence>
<organism evidence="6 7">
    <name type="scientific">Macrococcus armenti</name>
    <dbReference type="NCBI Taxonomy" id="2875764"/>
    <lineage>
        <taxon>Bacteria</taxon>
        <taxon>Bacillati</taxon>
        <taxon>Bacillota</taxon>
        <taxon>Bacilli</taxon>
        <taxon>Bacillales</taxon>
        <taxon>Staphylococcaceae</taxon>
        <taxon>Macrococcus</taxon>
    </lineage>
</organism>
<dbReference type="InterPro" id="IPR050695">
    <property type="entry name" value="N-acetylmuramoyl_amidase_3"/>
</dbReference>
<dbReference type="CDD" id="cd02696">
    <property type="entry name" value="MurNAc-LAA"/>
    <property type="match status" value="1"/>
</dbReference>
<dbReference type="PROSITE" id="PS51781">
    <property type="entry name" value="SH3B"/>
    <property type="match status" value="1"/>
</dbReference>
<dbReference type="PANTHER" id="PTHR30404:SF7">
    <property type="entry name" value="CELL WALL AMIDASE LYTH-RELATED"/>
    <property type="match status" value="1"/>
</dbReference>
<feature type="domain" description="SH3b" evidence="5">
    <location>
        <begin position="37"/>
        <end position="98"/>
    </location>
</feature>
<dbReference type="Pfam" id="PF08239">
    <property type="entry name" value="SH3_3"/>
    <property type="match status" value="1"/>
</dbReference>
<dbReference type="PANTHER" id="PTHR30404">
    <property type="entry name" value="N-ACETYLMURAMOYL-L-ALANINE AMIDASE"/>
    <property type="match status" value="1"/>
</dbReference>
<dbReference type="Gene3D" id="2.30.30.40">
    <property type="entry name" value="SH3 Domains"/>
    <property type="match status" value="1"/>
</dbReference>
<dbReference type="InterPro" id="IPR002508">
    <property type="entry name" value="MurNAc-LAA_cat"/>
</dbReference>
<dbReference type="Proteomes" id="UP000830343">
    <property type="component" value="Chromosome"/>
</dbReference>
<dbReference type="SUPFAM" id="SSF53187">
    <property type="entry name" value="Zn-dependent exopeptidases"/>
    <property type="match status" value="1"/>
</dbReference>
<dbReference type="InterPro" id="IPR003646">
    <property type="entry name" value="SH3-like_bac-type"/>
</dbReference>
<protein>
    <submittedName>
        <fullName evidence="6">N-acetylmuramoyl-L-alanine amidase</fullName>
        <ecNumber evidence="6">3.5.1.28</ecNumber>
    </submittedName>
</protein>
<keyword evidence="2" id="KW-0961">Cell wall biogenesis/degradation</keyword>
<dbReference type="Pfam" id="PF01520">
    <property type="entry name" value="Amidase_3"/>
    <property type="match status" value="1"/>
</dbReference>
<reference evidence="6" key="1">
    <citation type="submission" date="2022-03" db="EMBL/GenBank/DDBJ databases">
        <authorList>
            <person name="Vrbovska V."/>
            <person name="Kovarovic V."/>
            <person name="Botka T."/>
            <person name="Pantucek R."/>
        </authorList>
    </citation>
    <scope>NUCLEOTIDE SEQUENCE</scope>
    <source>
        <strain evidence="6">CCM 2609</strain>
    </source>
</reference>
<dbReference type="SMART" id="SM00646">
    <property type="entry name" value="Ami_3"/>
    <property type="match status" value="1"/>
</dbReference>
<keyword evidence="4" id="KW-0472">Membrane</keyword>
<evidence type="ECO:0000256" key="1">
    <source>
        <dbReference type="ARBA" id="ARBA00022801"/>
    </source>
</evidence>
<keyword evidence="7" id="KW-1185">Reference proteome</keyword>
<feature type="transmembrane region" description="Helical" evidence="4">
    <location>
        <begin position="12"/>
        <end position="31"/>
    </location>
</feature>
<dbReference type="SMART" id="SM00287">
    <property type="entry name" value="SH3b"/>
    <property type="match status" value="1"/>
</dbReference>
<keyword evidence="1 6" id="KW-0378">Hydrolase</keyword>
<evidence type="ECO:0000256" key="4">
    <source>
        <dbReference type="SAM" id="Phobius"/>
    </source>
</evidence>
<dbReference type="EMBL" id="CP094348">
    <property type="protein sequence ID" value="UOB19806.1"/>
    <property type="molecule type" value="Genomic_DNA"/>
</dbReference>
<accession>A0ABY3ZSD4</accession>
<feature type="region of interest" description="Disordered" evidence="3">
    <location>
        <begin position="114"/>
        <end position="135"/>
    </location>
</feature>
<evidence type="ECO:0000259" key="5">
    <source>
        <dbReference type="PROSITE" id="PS51781"/>
    </source>
</evidence>
<proteinExistence type="predicted"/>
<reference evidence="6" key="2">
    <citation type="submission" date="2022-04" db="EMBL/GenBank/DDBJ databases">
        <title>Antimicrobial genetic elements in methicillin-resistant Macrococcus armenti.</title>
        <authorList>
            <person name="Keller J.E."/>
            <person name="Schwendener S."/>
            <person name="Pantucek R."/>
            <person name="Perreten V."/>
        </authorList>
    </citation>
    <scope>NUCLEOTIDE SEQUENCE</scope>
    <source>
        <strain evidence="6">CCM 2609</strain>
    </source>
</reference>
<evidence type="ECO:0000256" key="2">
    <source>
        <dbReference type="ARBA" id="ARBA00023316"/>
    </source>
</evidence>
<dbReference type="EC" id="3.5.1.28" evidence="6"/>
<evidence type="ECO:0000256" key="3">
    <source>
        <dbReference type="SAM" id="MobiDB-lite"/>
    </source>
</evidence>
<sequence length="282" mass="31780">MRRIKLTTKGLSTVLGVLLIILVVLICLGIYSKQQTEPTALTMVEDNALRTGPNAAYPEIFKVEKGESFKILKREKKWFFVSNDDKKGWIAGWHTDLDIKRDFVQSEQPLKGKTIIIDPGHGGEDQGASSKKGTKEKEITLRTSLMLRDKLKDEGATVVMTRTTDEYVKLGDRKGKADAFISIHADALDGSAPHGLTVYYHKESQKMLADTLHLAIKKKAMLSDRGVRQENYQVIRQTKQPAVLLELGYISNPTDENLMNDEIYRQITTTSIVDGLKNYFTY</sequence>
<dbReference type="GO" id="GO:0008745">
    <property type="term" value="F:N-acetylmuramoyl-L-alanine amidase activity"/>
    <property type="evidence" value="ECO:0007669"/>
    <property type="project" value="UniProtKB-EC"/>
</dbReference>
<keyword evidence="4" id="KW-1133">Transmembrane helix</keyword>
<gene>
    <name evidence="6" type="ORF">MRZ06_07105</name>
</gene>
<dbReference type="Gene3D" id="3.40.630.40">
    <property type="entry name" value="Zn-dependent exopeptidases"/>
    <property type="match status" value="1"/>
</dbReference>
<evidence type="ECO:0000313" key="7">
    <source>
        <dbReference type="Proteomes" id="UP000830343"/>
    </source>
</evidence>